<evidence type="ECO:0000313" key="2">
    <source>
        <dbReference type="Proteomes" id="UP001219355"/>
    </source>
</evidence>
<reference evidence="1" key="1">
    <citation type="submission" date="2023-03" db="EMBL/GenBank/DDBJ databases">
        <title>Emydomyces testavorans Genome Sequence.</title>
        <authorList>
            <person name="Hoyer L."/>
        </authorList>
    </citation>
    <scope>NUCLEOTIDE SEQUENCE</scope>
    <source>
        <strain evidence="1">16-2883</strain>
    </source>
</reference>
<proteinExistence type="predicted"/>
<name>A0AAF0IL00_9EURO</name>
<evidence type="ECO:0000313" key="1">
    <source>
        <dbReference type="EMBL" id="WEW60282.1"/>
    </source>
</evidence>
<dbReference type="Proteomes" id="UP001219355">
    <property type="component" value="Chromosome 4"/>
</dbReference>
<gene>
    <name evidence="1" type="ORF">PRK78_005767</name>
</gene>
<sequence>MTWAEGVPLEELMKNKPSDGQELDPSSVGDTLDLNIDKVLLKSLYKEVAKVLNELWCLDFNSIGSLVFDAALNSWEVNSRPLSITMKNLLLSGGLILHWKKWKKKRKRLSTNMRQSMGDKTLWFNRAILNGWSIDYVYWEFLGKYIYGQATVKERITRTASGELHRGLEMFVKSKIEGLKQYHQQSKRTMKVWNMRNLKRMKV</sequence>
<protein>
    <submittedName>
        <fullName evidence="1">Uncharacterized protein</fullName>
    </submittedName>
</protein>
<accession>A0AAF0IL00</accession>
<dbReference type="AlphaFoldDB" id="A0AAF0IL00"/>
<organism evidence="1 2">
    <name type="scientific">Emydomyces testavorans</name>
    <dbReference type="NCBI Taxonomy" id="2070801"/>
    <lineage>
        <taxon>Eukaryota</taxon>
        <taxon>Fungi</taxon>
        <taxon>Dikarya</taxon>
        <taxon>Ascomycota</taxon>
        <taxon>Pezizomycotina</taxon>
        <taxon>Eurotiomycetes</taxon>
        <taxon>Eurotiomycetidae</taxon>
        <taxon>Onygenales</taxon>
        <taxon>Nannizziopsiaceae</taxon>
        <taxon>Emydomyces</taxon>
    </lineage>
</organism>
<dbReference type="EMBL" id="CP120630">
    <property type="protein sequence ID" value="WEW60282.1"/>
    <property type="molecule type" value="Genomic_DNA"/>
</dbReference>
<keyword evidence="2" id="KW-1185">Reference proteome</keyword>